<name>G5GNY0_9FIRM</name>
<reference evidence="2 3" key="1">
    <citation type="submission" date="2011-08" db="EMBL/GenBank/DDBJ databases">
        <title>The Genome Sequence of Selenomonas infelix ATCC 43532.</title>
        <authorList>
            <consortium name="The Broad Institute Genome Sequencing Platform"/>
            <person name="Earl A."/>
            <person name="Ward D."/>
            <person name="Feldgarden M."/>
            <person name="Gevers D."/>
            <person name="Izard J."/>
            <person name="Blanton J.M."/>
            <person name="Baranova O.V."/>
            <person name="Dewhirst F.E."/>
            <person name="Young S.K."/>
            <person name="Zeng Q."/>
            <person name="Gargeya S."/>
            <person name="Fitzgerald M."/>
            <person name="Haas B."/>
            <person name="Abouelleil A."/>
            <person name="Alvarado L."/>
            <person name="Arachchi H.M."/>
            <person name="Berlin A."/>
            <person name="Brown A."/>
            <person name="Chapman S.B."/>
            <person name="Chen Z."/>
            <person name="Dunbar C."/>
            <person name="Freedman E."/>
            <person name="Gearin G."/>
            <person name="Gellesch M."/>
            <person name="Goldberg J."/>
            <person name="Griggs A."/>
            <person name="Gujja S."/>
            <person name="Heiman D."/>
            <person name="Howarth C."/>
            <person name="Larson L."/>
            <person name="Lui A."/>
            <person name="MacDonald P.J.P."/>
            <person name="Montmayeur A."/>
            <person name="Murphy C."/>
            <person name="Neiman D."/>
            <person name="Pearson M."/>
            <person name="Priest M."/>
            <person name="Roberts A."/>
            <person name="Saif S."/>
            <person name="Shea T."/>
            <person name="Shenoy N."/>
            <person name="Sisk P."/>
            <person name="Stolte C."/>
            <person name="Sykes S."/>
            <person name="Wortman J."/>
            <person name="Nusbaum C."/>
            <person name="Birren B."/>
        </authorList>
    </citation>
    <scope>NUCLEOTIDE SEQUENCE [LARGE SCALE GENOMIC DNA]</scope>
    <source>
        <strain evidence="2 3">ATCC 43532</strain>
    </source>
</reference>
<keyword evidence="1" id="KW-0812">Transmembrane</keyword>
<dbReference type="EMBL" id="ACZM01000007">
    <property type="protein sequence ID" value="EHG21367.1"/>
    <property type="molecule type" value="Genomic_DNA"/>
</dbReference>
<proteinExistence type="predicted"/>
<comment type="caution">
    <text evidence="2">The sequence shown here is derived from an EMBL/GenBank/DDBJ whole genome shotgun (WGS) entry which is preliminary data.</text>
</comment>
<dbReference type="AlphaFoldDB" id="G5GNY0"/>
<accession>G5GNY0</accession>
<feature type="transmembrane region" description="Helical" evidence="1">
    <location>
        <begin position="26"/>
        <end position="43"/>
    </location>
</feature>
<dbReference type="STRING" id="679201.HMPREF9334_00784"/>
<dbReference type="PATRIC" id="fig|679201.3.peg.792"/>
<protein>
    <submittedName>
        <fullName evidence="2">Uncharacterized protein</fullName>
    </submittedName>
</protein>
<evidence type="ECO:0000313" key="2">
    <source>
        <dbReference type="EMBL" id="EHG21367.1"/>
    </source>
</evidence>
<dbReference type="HOGENOM" id="CLU_2755589_0_0_9"/>
<keyword evidence="1" id="KW-0472">Membrane</keyword>
<keyword evidence="3" id="KW-1185">Reference proteome</keyword>
<evidence type="ECO:0000256" key="1">
    <source>
        <dbReference type="SAM" id="Phobius"/>
    </source>
</evidence>
<dbReference type="RefSeq" id="WP_006692234.1">
    <property type="nucleotide sequence ID" value="NZ_JH376798.1"/>
</dbReference>
<organism evidence="2 3">
    <name type="scientific">Selenomonas infelix ATCC 43532</name>
    <dbReference type="NCBI Taxonomy" id="679201"/>
    <lineage>
        <taxon>Bacteria</taxon>
        <taxon>Bacillati</taxon>
        <taxon>Bacillota</taxon>
        <taxon>Negativicutes</taxon>
        <taxon>Selenomonadales</taxon>
        <taxon>Selenomonadaceae</taxon>
        <taxon>Selenomonas</taxon>
    </lineage>
</organism>
<keyword evidence="1" id="KW-1133">Transmembrane helix</keyword>
<sequence length="70" mass="7906">MWRLVLALLALLSSICEKYGFIGVLIFFAVIVLVLGIIGFLAMESDEVEENDKHKCDMGDGVDVYRRLKE</sequence>
<gene>
    <name evidence="2" type="ORF">HMPREF9334_00784</name>
</gene>
<dbReference type="Proteomes" id="UP000004129">
    <property type="component" value="Unassembled WGS sequence"/>
</dbReference>
<evidence type="ECO:0000313" key="3">
    <source>
        <dbReference type="Proteomes" id="UP000004129"/>
    </source>
</evidence>